<name>A0A382EN72_9ZZZZ</name>
<proteinExistence type="predicted"/>
<feature type="non-terminal residue" evidence="1">
    <location>
        <position position="36"/>
    </location>
</feature>
<dbReference type="AlphaFoldDB" id="A0A382EN72"/>
<dbReference type="EMBL" id="UINC01045275">
    <property type="protein sequence ID" value="SVB51839.1"/>
    <property type="molecule type" value="Genomic_DNA"/>
</dbReference>
<accession>A0A382EN72</accession>
<reference evidence="1" key="1">
    <citation type="submission" date="2018-05" db="EMBL/GenBank/DDBJ databases">
        <authorList>
            <person name="Lanie J.A."/>
            <person name="Ng W.-L."/>
            <person name="Kazmierczak K.M."/>
            <person name="Andrzejewski T.M."/>
            <person name="Davidsen T.M."/>
            <person name="Wayne K.J."/>
            <person name="Tettelin H."/>
            <person name="Glass J.I."/>
            <person name="Rusch D."/>
            <person name="Podicherti R."/>
            <person name="Tsui H.-C.T."/>
            <person name="Winkler M.E."/>
        </authorList>
    </citation>
    <scope>NUCLEOTIDE SEQUENCE</scope>
</reference>
<evidence type="ECO:0008006" key="2">
    <source>
        <dbReference type="Google" id="ProtNLM"/>
    </source>
</evidence>
<gene>
    <name evidence="1" type="ORF">METZ01_LOCUS204693</name>
</gene>
<organism evidence="1">
    <name type="scientific">marine metagenome</name>
    <dbReference type="NCBI Taxonomy" id="408172"/>
    <lineage>
        <taxon>unclassified sequences</taxon>
        <taxon>metagenomes</taxon>
        <taxon>ecological metagenomes</taxon>
    </lineage>
</organism>
<feature type="non-terminal residue" evidence="1">
    <location>
        <position position="1"/>
    </location>
</feature>
<sequence length="36" mass="4337">MLQKFGLGIDIVKVERFKNKPYSKNKIFYKKIFLDS</sequence>
<protein>
    <recommendedName>
        <fullName evidence="2">4'-phosphopantetheinyl transferase domain-containing protein</fullName>
    </recommendedName>
</protein>
<evidence type="ECO:0000313" key="1">
    <source>
        <dbReference type="EMBL" id="SVB51839.1"/>
    </source>
</evidence>